<dbReference type="EC" id="4.2.1.75" evidence="3 9"/>
<keyword evidence="5 9" id="KW-0627">Porphyrin biosynthesis</keyword>
<evidence type="ECO:0000256" key="5">
    <source>
        <dbReference type="ARBA" id="ARBA00023244"/>
    </source>
</evidence>
<evidence type="ECO:0000256" key="9">
    <source>
        <dbReference type="RuleBase" id="RU366031"/>
    </source>
</evidence>
<name>A0A855FY38_9NEIS</name>
<dbReference type="InterPro" id="IPR003754">
    <property type="entry name" value="4pyrrol_synth_uPrphyn_synth"/>
</dbReference>
<dbReference type="AlphaFoldDB" id="A0A855FY38"/>
<protein>
    <recommendedName>
        <fullName evidence="7 9">Uroporphyrinogen-III synthase</fullName>
        <ecNumber evidence="3 9">4.2.1.75</ecNumber>
    </recommendedName>
</protein>
<gene>
    <name evidence="11" type="ORF">BHC57_09730</name>
</gene>
<evidence type="ECO:0000256" key="6">
    <source>
        <dbReference type="ARBA" id="ARBA00037589"/>
    </source>
</evidence>
<evidence type="ECO:0000256" key="8">
    <source>
        <dbReference type="ARBA" id="ARBA00048617"/>
    </source>
</evidence>
<comment type="function">
    <text evidence="6 9">Catalyzes cyclization of the linear tetrapyrrole, hydroxymethylbilane, to the macrocyclic uroporphyrinogen III.</text>
</comment>
<dbReference type="Gene3D" id="3.40.50.10090">
    <property type="match status" value="2"/>
</dbReference>
<proteinExistence type="inferred from homology"/>
<keyword evidence="4 9" id="KW-0456">Lyase</keyword>
<comment type="pathway">
    <text evidence="1 9">Porphyrin-containing compound metabolism; protoporphyrin-IX biosynthesis; coproporphyrinogen-III from 5-aminolevulinate: step 3/4.</text>
</comment>
<evidence type="ECO:0000313" key="11">
    <source>
        <dbReference type="EMBL" id="PIT59216.1"/>
    </source>
</evidence>
<comment type="similarity">
    <text evidence="2 9">Belongs to the uroporphyrinogen-III synthase family.</text>
</comment>
<dbReference type="GO" id="GO:0006782">
    <property type="term" value="P:protoporphyrinogen IX biosynthetic process"/>
    <property type="evidence" value="ECO:0007669"/>
    <property type="project" value="UniProtKB-UniRule"/>
</dbReference>
<comment type="catalytic activity">
    <reaction evidence="8 9">
        <text>hydroxymethylbilane = uroporphyrinogen III + H2O</text>
        <dbReference type="Rhea" id="RHEA:18965"/>
        <dbReference type="ChEBI" id="CHEBI:15377"/>
        <dbReference type="ChEBI" id="CHEBI:57308"/>
        <dbReference type="ChEBI" id="CHEBI:57845"/>
        <dbReference type="EC" id="4.2.1.75"/>
    </reaction>
</comment>
<evidence type="ECO:0000313" key="12">
    <source>
        <dbReference type="Proteomes" id="UP000230463"/>
    </source>
</evidence>
<comment type="caution">
    <text evidence="11">The sequence shown here is derived from an EMBL/GenBank/DDBJ whole genome shotgun (WGS) entry which is preliminary data.</text>
</comment>
<dbReference type="PANTHER" id="PTHR38042:SF1">
    <property type="entry name" value="UROPORPHYRINOGEN-III SYNTHASE, CHLOROPLASTIC"/>
    <property type="match status" value="1"/>
</dbReference>
<reference evidence="11 12" key="1">
    <citation type="journal article" date="2017" name="MBio">
        <title>Type VI secretion-mediated competition in the bee gut microbiome.</title>
        <authorList>
            <person name="Steele M.I."/>
            <person name="Kwong W.K."/>
            <person name="Powell J.E."/>
            <person name="Whiteley M."/>
            <person name="Moran N.A."/>
        </authorList>
    </citation>
    <scope>NUCLEOTIDE SEQUENCE [LARGE SCALE GENOMIC DNA]</scope>
    <source>
        <strain evidence="11 12">HK3</strain>
    </source>
</reference>
<evidence type="ECO:0000259" key="10">
    <source>
        <dbReference type="Pfam" id="PF02602"/>
    </source>
</evidence>
<dbReference type="GO" id="GO:0006780">
    <property type="term" value="P:uroporphyrinogen III biosynthetic process"/>
    <property type="evidence" value="ECO:0007669"/>
    <property type="project" value="UniProtKB-UniRule"/>
</dbReference>
<evidence type="ECO:0000256" key="3">
    <source>
        <dbReference type="ARBA" id="ARBA00013109"/>
    </source>
</evidence>
<accession>A0A855FY38</accession>
<dbReference type="InterPro" id="IPR036108">
    <property type="entry name" value="4pyrrol_syn_uPrphyn_synt_sf"/>
</dbReference>
<dbReference type="Proteomes" id="UP000230463">
    <property type="component" value="Unassembled WGS sequence"/>
</dbReference>
<dbReference type="SUPFAM" id="SSF69618">
    <property type="entry name" value="HemD-like"/>
    <property type="match status" value="1"/>
</dbReference>
<dbReference type="Pfam" id="PF02602">
    <property type="entry name" value="HEM4"/>
    <property type="match status" value="1"/>
</dbReference>
<sequence length="243" mass="27145">MSTQPCLALMRPRLAAKADVDCCLRAGWIPLLLEYQQLQPRPVILKQLFMQSLAQNVVLWVSPSAVHIAAKYIAHSDNLLHVAVGASTARALTAYGFKQIIYPFDGHDSEAVLRLPLWQQQKGRLLLIRGVGGRDLLIDQLRQQGWQIEVAEVYQRLPQPINWSVLIQQAQQGSLKAVYMTTSSAVQAWFTQLPPDLYAVSKSLLYLIHHPRIATALTEYGVSALLVPDLCRGLEILHSHSTP</sequence>
<evidence type="ECO:0000256" key="4">
    <source>
        <dbReference type="ARBA" id="ARBA00023239"/>
    </source>
</evidence>
<dbReference type="PANTHER" id="PTHR38042">
    <property type="entry name" value="UROPORPHYRINOGEN-III SYNTHASE, CHLOROPLASTIC"/>
    <property type="match status" value="1"/>
</dbReference>
<evidence type="ECO:0000256" key="7">
    <source>
        <dbReference type="ARBA" id="ARBA00040167"/>
    </source>
</evidence>
<dbReference type="CDD" id="cd06578">
    <property type="entry name" value="HemD"/>
    <property type="match status" value="1"/>
</dbReference>
<evidence type="ECO:0000256" key="1">
    <source>
        <dbReference type="ARBA" id="ARBA00004772"/>
    </source>
</evidence>
<dbReference type="RefSeq" id="WP_100124155.1">
    <property type="nucleotide sequence ID" value="NZ_MEIU01000062.1"/>
</dbReference>
<dbReference type="EMBL" id="MEIU01000062">
    <property type="protein sequence ID" value="PIT59216.1"/>
    <property type="molecule type" value="Genomic_DNA"/>
</dbReference>
<dbReference type="UniPathway" id="UPA00251">
    <property type="reaction ID" value="UER00320"/>
</dbReference>
<dbReference type="InterPro" id="IPR039793">
    <property type="entry name" value="UROS/Hem4"/>
</dbReference>
<evidence type="ECO:0000256" key="2">
    <source>
        <dbReference type="ARBA" id="ARBA00008133"/>
    </source>
</evidence>
<dbReference type="GO" id="GO:0004852">
    <property type="term" value="F:uroporphyrinogen-III synthase activity"/>
    <property type="evidence" value="ECO:0007669"/>
    <property type="project" value="UniProtKB-UniRule"/>
</dbReference>
<organism evidence="11 12">
    <name type="scientific">Snodgrassella alvi</name>
    <dbReference type="NCBI Taxonomy" id="1196083"/>
    <lineage>
        <taxon>Bacteria</taxon>
        <taxon>Pseudomonadati</taxon>
        <taxon>Pseudomonadota</taxon>
        <taxon>Betaproteobacteria</taxon>
        <taxon>Neisseriales</taxon>
        <taxon>Neisseriaceae</taxon>
        <taxon>Snodgrassella</taxon>
    </lineage>
</organism>
<feature type="domain" description="Tetrapyrrole biosynthesis uroporphyrinogen III synthase" evidence="10">
    <location>
        <begin position="25"/>
        <end position="228"/>
    </location>
</feature>